<dbReference type="EMBL" id="MT631249">
    <property type="protein sequence ID" value="QNO47241.1"/>
    <property type="molecule type" value="Genomic_DNA"/>
</dbReference>
<organism evidence="2">
    <name type="scientific">Candidatus Methanogaster sp. ANME-2c ERB4</name>
    <dbReference type="NCBI Taxonomy" id="2759911"/>
    <lineage>
        <taxon>Archaea</taxon>
        <taxon>Methanobacteriati</taxon>
        <taxon>Methanobacteriota</taxon>
        <taxon>Stenosarchaea group</taxon>
        <taxon>Methanomicrobia</taxon>
        <taxon>Methanosarcinales</taxon>
        <taxon>ANME-2 cluster</taxon>
        <taxon>Candidatus Methanogasteraceae</taxon>
        <taxon>Candidatus Methanogaster</taxon>
    </lineage>
</organism>
<feature type="transmembrane region" description="Helical" evidence="1">
    <location>
        <begin position="84"/>
        <end position="102"/>
    </location>
</feature>
<gene>
    <name evidence="2" type="ORF">OPBKKODO_00003</name>
</gene>
<proteinExistence type="predicted"/>
<name>A0A7G9YGV7_9EURY</name>
<protein>
    <submittedName>
        <fullName evidence="2">Uncharacterized protein</fullName>
    </submittedName>
</protein>
<dbReference type="AlphaFoldDB" id="A0A7G9YGV7"/>
<evidence type="ECO:0000256" key="1">
    <source>
        <dbReference type="SAM" id="Phobius"/>
    </source>
</evidence>
<accession>A0A7G9YGV7</accession>
<sequence length="145" mass="16630">MLQVSLESLLRKVVRILKIHAELLIKPDLPFVVKVIDDLVTSQFLATWTRADEETVLAGVWFVGSLANRYGAQSKIPVKYTQRFLFFAPSRLCVFALLFFNLTQGRKGAETRRVLSIAVFTSFVLLYIQLTIDGNHWISRQCPLW</sequence>
<keyword evidence="1" id="KW-1133">Transmembrane helix</keyword>
<feature type="transmembrane region" description="Helical" evidence="1">
    <location>
        <begin position="114"/>
        <end position="132"/>
    </location>
</feature>
<reference evidence="2" key="1">
    <citation type="submission" date="2020-06" db="EMBL/GenBank/DDBJ databases">
        <title>Unique genomic features of the anaerobic methanotrophic archaea.</title>
        <authorList>
            <person name="Chadwick G.L."/>
            <person name="Skennerton C.T."/>
            <person name="Laso-Perez R."/>
            <person name="Leu A.O."/>
            <person name="Speth D.R."/>
            <person name="Yu H."/>
            <person name="Morgan-Lang C."/>
            <person name="Hatzenpichler R."/>
            <person name="Goudeau D."/>
            <person name="Malmstrom R."/>
            <person name="Brazelton W.J."/>
            <person name="Woyke T."/>
            <person name="Hallam S.J."/>
            <person name="Tyson G.W."/>
            <person name="Wegener G."/>
            <person name="Boetius A."/>
            <person name="Orphan V."/>
        </authorList>
    </citation>
    <scope>NUCLEOTIDE SEQUENCE</scope>
</reference>
<evidence type="ECO:0000313" key="2">
    <source>
        <dbReference type="EMBL" id="QNO47241.1"/>
    </source>
</evidence>
<keyword evidence="1" id="KW-0472">Membrane</keyword>
<keyword evidence="1" id="KW-0812">Transmembrane</keyword>